<evidence type="ECO:0000313" key="4">
    <source>
        <dbReference type="Proteomes" id="UP000077755"/>
    </source>
</evidence>
<proteinExistence type="inferred from homology"/>
<dbReference type="GO" id="GO:0009733">
    <property type="term" value="P:response to auxin"/>
    <property type="evidence" value="ECO:0007669"/>
    <property type="project" value="InterPro"/>
</dbReference>
<sequence length="96" mass="11097">MVGKAKKDQIPRGCLAVKVGQTPQEQERFVVPVVYFNHPLFMQLLKEAEKEYGFHHKGPITIPCKIQQFRNVKGIIDRELHHHHSHVVGCFRVGKM</sequence>
<keyword evidence="4" id="KW-1185">Reference proteome</keyword>
<dbReference type="OrthoDB" id="1026046at2759"/>
<evidence type="ECO:0000313" key="3">
    <source>
        <dbReference type="EMBL" id="WOG83955.1"/>
    </source>
</evidence>
<evidence type="ECO:0000256" key="1">
    <source>
        <dbReference type="ARBA" id="ARBA00006974"/>
    </source>
</evidence>
<dbReference type="OMA" id="GGRDQYH"/>
<dbReference type="Pfam" id="PF02519">
    <property type="entry name" value="Auxin_inducible"/>
    <property type="match status" value="1"/>
</dbReference>
<dbReference type="EMBL" id="LNRQ01000001">
    <property type="protein sequence ID" value="KZN10329.1"/>
    <property type="molecule type" value="Genomic_DNA"/>
</dbReference>
<reference evidence="2" key="1">
    <citation type="journal article" date="2016" name="Nat. Genet.">
        <title>A high-quality carrot genome assembly provides new insights into carotenoid accumulation and asterid genome evolution.</title>
        <authorList>
            <person name="Iorizzo M."/>
            <person name="Ellison S."/>
            <person name="Senalik D."/>
            <person name="Zeng P."/>
            <person name="Satapoomin P."/>
            <person name="Huang J."/>
            <person name="Bowman M."/>
            <person name="Iovene M."/>
            <person name="Sanseverino W."/>
            <person name="Cavagnaro P."/>
            <person name="Yildiz M."/>
            <person name="Macko-Podgorni A."/>
            <person name="Moranska E."/>
            <person name="Grzebelus E."/>
            <person name="Grzebelus D."/>
            <person name="Ashrafi H."/>
            <person name="Zheng Z."/>
            <person name="Cheng S."/>
            <person name="Spooner D."/>
            <person name="Van Deynze A."/>
            <person name="Simon P."/>
        </authorList>
    </citation>
    <scope>NUCLEOTIDE SEQUENCE [LARGE SCALE GENOMIC DNA]</scope>
    <source>
        <tissue evidence="2">Leaf</tissue>
    </source>
</reference>
<dbReference type="PANTHER" id="PTHR31374:SF29">
    <property type="entry name" value="SAUR-LIKE AUXIN-RESPONSIVE PROTEIN FAMILY"/>
    <property type="match status" value="1"/>
</dbReference>
<dbReference type="Gramene" id="KZN10329">
    <property type="protein sequence ID" value="KZN10329"/>
    <property type="gene ID" value="DCAR_002985"/>
</dbReference>
<dbReference type="KEGG" id="dcr:108198723"/>
<organism evidence="2">
    <name type="scientific">Daucus carota subsp. sativus</name>
    <name type="common">Carrot</name>
    <dbReference type="NCBI Taxonomy" id="79200"/>
    <lineage>
        <taxon>Eukaryota</taxon>
        <taxon>Viridiplantae</taxon>
        <taxon>Streptophyta</taxon>
        <taxon>Embryophyta</taxon>
        <taxon>Tracheophyta</taxon>
        <taxon>Spermatophyta</taxon>
        <taxon>Magnoliopsida</taxon>
        <taxon>eudicotyledons</taxon>
        <taxon>Gunneridae</taxon>
        <taxon>Pentapetalae</taxon>
        <taxon>asterids</taxon>
        <taxon>campanulids</taxon>
        <taxon>Apiales</taxon>
        <taxon>Apiaceae</taxon>
        <taxon>Apioideae</taxon>
        <taxon>Scandiceae</taxon>
        <taxon>Daucinae</taxon>
        <taxon>Daucus</taxon>
        <taxon>Daucus sect. Daucus</taxon>
    </lineage>
</organism>
<protein>
    <submittedName>
        <fullName evidence="2">Uncharacterized protein</fullName>
    </submittedName>
</protein>
<gene>
    <name evidence="2" type="ORF">DCAR_002985</name>
    <name evidence="3" type="ORF">DCAR_0103134</name>
</gene>
<comment type="similarity">
    <text evidence="1">Belongs to the ARG7 family.</text>
</comment>
<reference evidence="3" key="2">
    <citation type="submission" date="2022-03" db="EMBL/GenBank/DDBJ databases">
        <title>Draft title - Genomic analysis of global carrot germplasm unveils the trajectory of domestication and the origin of high carotenoid orange carrot.</title>
        <authorList>
            <person name="Iorizzo M."/>
            <person name="Ellison S."/>
            <person name="Senalik D."/>
            <person name="Macko-Podgorni A."/>
            <person name="Grzebelus D."/>
            <person name="Bostan H."/>
            <person name="Rolling W."/>
            <person name="Curaba J."/>
            <person name="Simon P."/>
        </authorList>
    </citation>
    <scope>NUCLEOTIDE SEQUENCE</scope>
    <source>
        <tissue evidence="3">Leaf</tissue>
    </source>
</reference>
<dbReference type="Proteomes" id="UP000077755">
    <property type="component" value="Chromosome 1"/>
</dbReference>
<dbReference type="InterPro" id="IPR003676">
    <property type="entry name" value="SAUR_fam"/>
</dbReference>
<dbReference type="STRING" id="79200.A0A166HS95"/>
<evidence type="ECO:0000313" key="2">
    <source>
        <dbReference type="EMBL" id="KZN10329.1"/>
    </source>
</evidence>
<accession>A0A166HS95</accession>
<dbReference type="EMBL" id="CP093343">
    <property type="protein sequence ID" value="WOG83955.1"/>
    <property type="molecule type" value="Genomic_DNA"/>
</dbReference>
<name>A0A166HS95_DAUCS</name>
<dbReference type="AlphaFoldDB" id="A0A166HS95"/>
<dbReference type="PANTHER" id="PTHR31374">
    <property type="entry name" value="AUXIN-INDUCED PROTEIN-LIKE-RELATED"/>
    <property type="match status" value="1"/>
</dbReference>